<dbReference type="PRINTS" id="PR00080">
    <property type="entry name" value="SDRFAMILY"/>
</dbReference>
<feature type="compositionally biased region" description="Polar residues" evidence="4">
    <location>
        <begin position="277"/>
        <end position="291"/>
    </location>
</feature>
<proteinExistence type="inferred from homology"/>
<dbReference type="CDD" id="cd05339">
    <property type="entry name" value="17beta-HSDXI-like_SDR_c"/>
    <property type="match status" value="1"/>
</dbReference>
<dbReference type="InterPro" id="IPR057326">
    <property type="entry name" value="KR_dom"/>
</dbReference>
<gene>
    <name evidence="6" type="ORF">RIL96_04145</name>
</gene>
<dbReference type="PANTHER" id="PTHR24322">
    <property type="entry name" value="PKSB"/>
    <property type="match status" value="1"/>
</dbReference>
<dbReference type="InterPro" id="IPR036291">
    <property type="entry name" value="NAD(P)-bd_dom_sf"/>
</dbReference>
<dbReference type="InterPro" id="IPR020904">
    <property type="entry name" value="Sc_DH/Rdtase_CS"/>
</dbReference>
<evidence type="ECO:0000256" key="4">
    <source>
        <dbReference type="SAM" id="MobiDB-lite"/>
    </source>
</evidence>
<accession>A0ABU2DQG8</accession>
<evidence type="ECO:0000256" key="3">
    <source>
        <dbReference type="RuleBase" id="RU000363"/>
    </source>
</evidence>
<evidence type="ECO:0000259" key="5">
    <source>
        <dbReference type="SMART" id="SM00822"/>
    </source>
</evidence>
<evidence type="ECO:0000256" key="2">
    <source>
        <dbReference type="ARBA" id="ARBA00023002"/>
    </source>
</evidence>
<dbReference type="PANTHER" id="PTHR24322:SF736">
    <property type="entry name" value="RETINOL DEHYDROGENASE 10"/>
    <property type="match status" value="1"/>
</dbReference>
<feature type="region of interest" description="Disordered" evidence="4">
    <location>
        <begin position="271"/>
        <end position="299"/>
    </location>
</feature>
<dbReference type="Gene3D" id="3.40.50.720">
    <property type="entry name" value="NAD(P)-binding Rossmann-like Domain"/>
    <property type="match status" value="1"/>
</dbReference>
<name>A0ABU2DQG8_9MICC</name>
<sequence length="299" mass="31901">MRRSRRRPLTTLDGTTAVITGAGSGVGRLLALGLAARGAKIAVWDLDGEAAERTAAEIRGTDGVAEAFRCDVSDRADVAAVAEQTQRALGPVGILINNAGVVSGSRFEDTTAEQVQRTFGVNALALFWTVQALLPEMRRRDRGMIVNIASAAGIVGVARQTDYAASKFAAVGFTESLRAELRAEDSGVQTMIVCPYYISTGMFDGVTTRFPALLPITAPEDAAEKILRGIDAGRARVVFPPAVLSTYAFRLLPVPVAERAMDILGVNRGMEGFRGRQPQQGTGVRQDQEQMGSPRGHTR</sequence>
<dbReference type="SUPFAM" id="SSF51735">
    <property type="entry name" value="NAD(P)-binding Rossmann-fold domains"/>
    <property type="match status" value="1"/>
</dbReference>
<evidence type="ECO:0000256" key="1">
    <source>
        <dbReference type="ARBA" id="ARBA00006484"/>
    </source>
</evidence>
<dbReference type="InterPro" id="IPR002347">
    <property type="entry name" value="SDR_fam"/>
</dbReference>
<dbReference type="PRINTS" id="PR00081">
    <property type="entry name" value="GDHRDH"/>
</dbReference>
<comment type="similarity">
    <text evidence="1 3">Belongs to the short-chain dehydrogenases/reductases (SDR) family.</text>
</comment>
<dbReference type="Proteomes" id="UP001251870">
    <property type="component" value="Unassembled WGS sequence"/>
</dbReference>
<evidence type="ECO:0000313" key="7">
    <source>
        <dbReference type="Proteomes" id="UP001251870"/>
    </source>
</evidence>
<keyword evidence="7" id="KW-1185">Reference proteome</keyword>
<organism evidence="6 7">
    <name type="scientific">Nesterenkonia aerolata</name>
    <dbReference type="NCBI Taxonomy" id="3074079"/>
    <lineage>
        <taxon>Bacteria</taxon>
        <taxon>Bacillati</taxon>
        <taxon>Actinomycetota</taxon>
        <taxon>Actinomycetes</taxon>
        <taxon>Micrococcales</taxon>
        <taxon>Micrococcaceae</taxon>
        <taxon>Nesterenkonia</taxon>
    </lineage>
</organism>
<dbReference type="Pfam" id="PF00106">
    <property type="entry name" value="adh_short"/>
    <property type="match status" value="1"/>
</dbReference>
<reference evidence="6 7" key="1">
    <citation type="submission" date="2023-09" db="EMBL/GenBank/DDBJ databases">
        <title>Description of three actinobacteria isolated from air of manufacturing shop in a pharmaceutical factory.</title>
        <authorList>
            <person name="Zhang D.-F."/>
        </authorList>
    </citation>
    <scope>NUCLEOTIDE SEQUENCE [LARGE SCALE GENOMIC DNA]</scope>
    <source>
        <strain evidence="6 7">LY-0111</strain>
    </source>
</reference>
<dbReference type="RefSeq" id="WP_310547748.1">
    <property type="nucleotide sequence ID" value="NZ_JAVKGR010000003.1"/>
</dbReference>
<dbReference type="SMART" id="SM00822">
    <property type="entry name" value="PKS_KR"/>
    <property type="match status" value="1"/>
</dbReference>
<dbReference type="EMBL" id="JAVKGR010000003">
    <property type="protein sequence ID" value="MDR8018754.1"/>
    <property type="molecule type" value="Genomic_DNA"/>
</dbReference>
<comment type="caution">
    <text evidence="6">The sequence shown here is derived from an EMBL/GenBank/DDBJ whole genome shotgun (WGS) entry which is preliminary data.</text>
</comment>
<protein>
    <submittedName>
        <fullName evidence="6">SDR family oxidoreductase</fullName>
    </submittedName>
</protein>
<evidence type="ECO:0000313" key="6">
    <source>
        <dbReference type="EMBL" id="MDR8018754.1"/>
    </source>
</evidence>
<feature type="domain" description="Ketoreductase" evidence="5">
    <location>
        <begin position="15"/>
        <end position="206"/>
    </location>
</feature>
<keyword evidence="2" id="KW-0560">Oxidoreductase</keyword>
<dbReference type="PROSITE" id="PS00061">
    <property type="entry name" value="ADH_SHORT"/>
    <property type="match status" value="1"/>
</dbReference>